<proteinExistence type="predicted"/>
<keyword evidence="1" id="KW-0238">DNA-binding</keyword>
<comment type="caution">
    <text evidence="1">The sequence shown here is derived from an EMBL/GenBank/DDBJ whole genome shotgun (WGS) entry which is preliminary data.</text>
</comment>
<sequence>MAVTVDEFLSMLDTLPETQQVDAGQWISLKVGGKGYGYVWEKTRTVGLKATLDEQAALVAERPDVFEVQFTAGQFGWVVVHLEGIEADELLELVTEAWCLTAPRHLVESHEYGYLYEE</sequence>
<dbReference type="Pfam" id="PF04237">
    <property type="entry name" value="YjbR"/>
    <property type="match status" value="1"/>
</dbReference>
<evidence type="ECO:0000313" key="1">
    <source>
        <dbReference type="EMBL" id="MFD1815568.1"/>
    </source>
</evidence>
<dbReference type="Proteomes" id="UP001597286">
    <property type="component" value="Unassembled WGS sequence"/>
</dbReference>
<accession>A0ABW4PBQ5</accession>
<dbReference type="Gene3D" id="3.90.1150.30">
    <property type="match status" value="1"/>
</dbReference>
<dbReference type="InterPro" id="IPR058532">
    <property type="entry name" value="YjbR/MT2646/Rv2570-like"/>
</dbReference>
<organism evidence="1 2">
    <name type="scientific">Rhodococcus gannanensis</name>
    <dbReference type="NCBI Taxonomy" id="1960308"/>
    <lineage>
        <taxon>Bacteria</taxon>
        <taxon>Bacillati</taxon>
        <taxon>Actinomycetota</taxon>
        <taxon>Actinomycetes</taxon>
        <taxon>Mycobacteriales</taxon>
        <taxon>Nocardiaceae</taxon>
        <taxon>Rhodococcus</taxon>
    </lineage>
</organism>
<gene>
    <name evidence="1" type="ORF">ACFSJG_25415</name>
</gene>
<evidence type="ECO:0000313" key="2">
    <source>
        <dbReference type="Proteomes" id="UP001597286"/>
    </source>
</evidence>
<reference evidence="2" key="1">
    <citation type="journal article" date="2019" name="Int. J. Syst. Evol. Microbiol.">
        <title>The Global Catalogue of Microorganisms (GCM) 10K type strain sequencing project: providing services to taxonomists for standard genome sequencing and annotation.</title>
        <authorList>
            <consortium name="The Broad Institute Genomics Platform"/>
            <consortium name="The Broad Institute Genome Sequencing Center for Infectious Disease"/>
            <person name="Wu L."/>
            <person name="Ma J."/>
        </authorList>
    </citation>
    <scope>NUCLEOTIDE SEQUENCE [LARGE SCALE GENOMIC DNA]</scope>
    <source>
        <strain evidence="2">DT72</strain>
    </source>
</reference>
<dbReference type="GO" id="GO:0003677">
    <property type="term" value="F:DNA binding"/>
    <property type="evidence" value="ECO:0007669"/>
    <property type="project" value="UniProtKB-KW"/>
</dbReference>
<protein>
    <submittedName>
        <fullName evidence="1">MmcQ/YjbR family DNA-binding protein</fullName>
    </submittedName>
</protein>
<dbReference type="InterPro" id="IPR038056">
    <property type="entry name" value="YjbR-like_sf"/>
</dbReference>
<dbReference type="RefSeq" id="WP_378488020.1">
    <property type="nucleotide sequence ID" value="NZ_JBHUFB010000021.1"/>
</dbReference>
<dbReference type="SUPFAM" id="SSF142906">
    <property type="entry name" value="YjbR-like"/>
    <property type="match status" value="1"/>
</dbReference>
<dbReference type="EMBL" id="JBHUFB010000021">
    <property type="protein sequence ID" value="MFD1815568.1"/>
    <property type="molecule type" value="Genomic_DNA"/>
</dbReference>
<keyword evidence="2" id="KW-1185">Reference proteome</keyword>
<name>A0ABW4PBQ5_9NOCA</name>